<dbReference type="RefSeq" id="WP_163948387.1">
    <property type="nucleotide sequence ID" value="NZ_JAAFZH010000004.1"/>
</dbReference>
<gene>
    <name evidence="1" type="ORF">GK108_12795</name>
</gene>
<protein>
    <submittedName>
        <fullName evidence="1">Uncharacterized protein</fullName>
    </submittedName>
</protein>
<dbReference type="Proteomes" id="UP000474175">
    <property type="component" value="Unassembled WGS sequence"/>
</dbReference>
<evidence type="ECO:0000313" key="1">
    <source>
        <dbReference type="EMBL" id="NDU95754.1"/>
    </source>
</evidence>
<proteinExistence type="predicted"/>
<dbReference type="EMBL" id="JAAFZH010000004">
    <property type="protein sequence ID" value="NDU95754.1"/>
    <property type="molecule type" value="Genomic_DNA"/>
</dbReference>
<name>A0A6L9L5J0_9BACT</name>
<organism evidence="1 2">
    <name type="scientific">Spirosoma terrae</name>
    <dbReference type="NCBI Taxonomy" id="1968276"/>
    <lineage>
        <taxon>Bacteria</taxon>
        <taxon>Pseudomonadati</taxon>
        <taxon>Bacteroidota</taxon>
        <taxon>Cytophagia</taxon>
        <taxon>Cytophagales</taxon>
        <taxon>Cytophagaceae</taxon>
        <taxon>Spirosoma</taxon>
    </lineage>
</organism>
<evidence type="ECO:0000313" key="2">
    <source>
        <dbReference type="Proteomes" id="UP000474175"/>
    </source>
</evidence>
<accession>A0A6L9L5J0</accession>
<sequence length="162" mass="19000">MDARTNFSQADLDTPELNALVDQITEESLNEALIDESHIPVYFSSVEELINYVNQMEYFDSELQAIPARINQISPENHNKGILRFNQELFVVNRLTTLQKWKSYSDTLTINWFRRKLTENFNPERDALPNEVKPLGMKMSPEDWNQYSKAFDELFDFSILSK</sequence>
<keyword evidence="2" id="KW-1185">Reference proteome</keyword>
<dbReference type="AlphaFoldDB" id="A0A6L9L5J0"/>
<comment type="caution">
    <text evidence="1">The sequence shown here is derived from an EMBL/GenBank/DDBJ whole genome shotgun (WGS) entry which is preliminary data.</text>
</comment>
<reference evidence="1 2" key="1">
    <citation type="submission" date="2020-02" db="EMBL/GenBank/DDBJ databases">
        <title>Draft genome sequence of two Spirosoma agri KCTC 52727 and Spirosoma terrae KCTC 52035.</title>
        <authorList>
            <person name="Rojas J."/>
            <person name="Ambika Manirajan B."/>
            <person name="Suarez C."/>
            <person name="Ratering S."/>
            <person name="Schnell S."/>
        </authorList>
    </citation>
    <scope>NUCLEOTIDE SEQUENCE [LARGE SCALE GENOMIC DNA]</scope>
    <source>
        <strain evidence="1 2">KCTC 52035</strain>
    </source>
</reference>